<protein>
    <submittedName>
        <fullName evidence="2">Secreted/surface protein with fasciclin-like repeat containing protein</fullName>
    </submittedName>
</protein>
<name>A0A066WLG6_9FLAO</name>
<keyword evidence="3" id="KW-1185">Reference proteome</keyword>
<dbReference type="Pfam" id="PF02469">
    <property type="entry name" value="Fasciclin"/>
    <property type="match status" value="1"/>
</dbReference>
<dbReference type="PROSITE" id="PS50213">
    <property type="entry name" value="FAS1"/>
    <property type="match status" value="1"/>
</dbReference>
<evidence type="ECO:0000259" key="1">
    <source>
        <dbReference type="PROSITE" id="PS50213"/>
    </source>
</evidence>
<dbReference type="PANTHER" id="PTHR10900">
    <property type="entry name" value="PERIOSTIN-RELATED"/>
    <property type="match status" value="1"/>
</dbReference>
<sequence>MTQNNYKFNHVKMTQLKFNYKRLFASVLMLAIISCSNPWDDRLDNGDENLTVNLKEAIESRPEGSEFAQLLEQTGYDKVLEQSKTFTVFVPTNEAINQVDDAILNDPASLIAFIRNHITFTTYSSIREKQEERIKMFTNKYVTFKGSTTIDEATIVSPDNYAKNGVFHIIDKALTPKLNIWQFIKSQAGASGISDYLLSLKEFNIYKSDSIGKAVSETNGAGYLSDSLTNSYLKNVYNLNNENNLYTVFLMQNDGYNAEVNKLKPYLIKTSNDPSKDSTAIYSKYFTLRDMAFAKEYELNELPATLTSRFGVQIPVDKTQIVQQVRLSNGIVYIMKKVDVDLGKRLVTTKIEGESITSFSPSNLRSRVLFRDRVDASGIFFNDIRVQNPGVSLFTLNYNAKDLFSTTYKVYWKAYNDRSVVVSQKLRVGGSNVFLNGVMQGVIKEFAYMNVPANSYEELYLGEFTLAKAGNIDLISLIAGTSSTSELTLDYLRFVPQTK</sequence>
<accession>A0A066WLG6</accession>
<dbReference type="SMART" id="SM00554">
    <property type="entry name" value="FAS1"/>
    <property type="match status" value="1"/>
</dbReference>
<dbReference type="SUPFAM" id="SSF82153">
    <property type="entry name" value="FAS1 domain"/>
    <property type="match status" value="1"/>
</dbReference>
<comment type="caution">
    <text evidence="2">The sequence shown here is derived from an EMBL/GenBank/DDBJ whole genome shotgun (WGS) entry which is preliminary data.</text>
</comment>
<gene>
    <name evidence="2" type="ORF">FEM21_20830</name>
</gene>
<dbReference type="Gene3D" id="2.30.180.10">
    <property type="entry name" value="FAS1 domain"/>
    <property type="match status" value="1"/>
</dbReference>
<evidence type="ECO:0000313" key="3">
    <source>
        <dbReference type="Proteomes" id="UP000027064"/>
    </source>
</evidence>
<evidence type="ECO:0000313" key="2">
    <source>
        <dbReference type="EMBL" id="KDN54832.1"/>
    </source>
</evidence>
<dbReference type="PROSITE" id="PS51257">
    <property type="entry name" value="PROKAR_LIPOPROTEIN"/>
    <property type="match status" value="1"/>
</dbReference>
<dbReference type="Proteomes" id="UP000027064">
    <property type="component" value="Unassembled WGS sequence"/>
</dbReference>
<dbReference type="InterPro" id="IPR036378">
    <property type="entry name" value="FAS1_dom_sf"/>
</dbReference>
<organism evidence="2 3">
    <name type="scientific">Flavobacterium seoulense</name>
    <dbReference type="NCBI Taxonomy" id="1492738"/>
    <lineage>
        <taxon>Bacteria</taxon>
        <taxon>Pseudomonadati</taxon>
        <taxon>Bacteroidota</taxon>
        <taxon>Flavobacteriia</taxon>
        <taxon>Flavobacteriales</taxon>
        <taxon>Flavobacteriaceae</taxon>
        <taxon>Flavobacterium</taxon>
    </lineage>
</organism>
<dbReference type="GO" id="GO:0005615">
    <property type="term" value="C:extracellular space"/>
    <property type="evidence" value="ECO:0007669"/>
    <property type="project" value="TreeGrafter"/>
</dbReference>
<feature type="domain" description="FAS1" evidence="1">
    <location>
        <begin position="51"/>
        <end position="174"/>
    </location>
</feature>
<reference evidence="2 3" key="1">
    <citation type="submission" date="2014-05" db="EMBL/GenBank/DDBJ databases">
        <title>Genome Sequence of Flavobacterium sp. EM1321.</title>
        <authorList>
            <person name="Shin S.-K."/>
            <person name="Yi H."/>
        </authorList>
    </citation>
    <scope>NUCLEOTIDE SEQUENCE [LARGE SCALE GENOMIC DNA]</scope>
    <source>
        <strain evidence="2 3">EM1321</strain>
    </source>
</reference>
<dbReference type="STRING" id="1492738.FEM21_20830"/>
<dbReference type="InterPro" id="IPR000782">
    <property type="entry name" value="FAS1_domain"/>
</dbReference>
<proteinExistence type="predicted"/>
<dbReference type="AlphaFoldDB" id="A0A066WLG6"/>
<dbReference type="PATRIC" id="fig|1492738.3.peg.2071"/>
<dbReference type="EMBL" id="JNCA01000018">
    <property type="protein sequence ID" value="KDN54832.1"/>
    <property type="molecule type" value="Genomic_DNA"/>
</dbReference>
<dbReference type="InterPro" id="IPR050904">
    <property type="entry name" value="Adhesion/Biosynth-related"/>
</dbReference>
<dbReference type="eggNOG" id="COG2335">
    <property type="taxonomic scope" value="Bacteria"/>
</dbReference>
<dbReference type="PANTHER" id="PTHR10900:SF77">
    <property type="entry name" value="FI19380P1"/>
    <property type="match status" value="1"/>
</dbReference>